<keyword evidence="10" id="KW-1185">Reference proteome</keyword>
<keyword evidence="5 7" id="KW-0443">Lipid metabolism</keyword>
<keyword evidence="7" id="KW-0963">Cytoplasm</keyword>
<name>A0ABS2F1B5_9ACTN</name>
<accession>A0ABS2F1B5</accession>
<comment type="PTM">
    <text evidence="7">4'-phosphopantetheine is transferred from CoA to a specific serine of apo-ACP by AcpS. This modification is essential for activity because fatty acids are bound in thioester linkage to the sulfhydryl of the prosthetic group.</text>
</comment>
<protein>
    <recommendedName>
        <fullName evidence="7">Acyl carrier protein</fullName>
        <shortName evidence="7">ACP</shortName>
    </recommendedName>
</protein>
<keyword evidence="1 7" id="KW-0596">Phosphopantetheine</keyword>
<keyword evidence="4 7" id="KW-0276">Fatty acid metabolism</keyword>
<dbReference type="Gene3D" id="1.10.1200.10">
    <property type="entry name" value="ACP-like"/>
    <property type="match status" value="1"/>
</dbReference>
<dbReference type="Proteomes" id="UP000712527">
    <property type="component" value="Unassembled WGS sequence"/>
</dbReference>
<comment type="subcellular location">
    <subcellularLocation>
        <location evidence="7">Cytoplasm</location>
    </subcellularLocation>
</comment>
<dbReference type="SUPFAM" id="SSF47336">
    <property type="entry name" value="ACP-like"/>
    <property type="match status" value="1"/>
</dbReference>
<comment type="pathway">
    <text evidence="7">Lipid metabolism; fatty acid biosynthesis.</text>
</comment>
<dbReference type="HAMAP" id="MF_01217">
    <property type="entry name" value="Acyl_carrier"/>
    <property type="match status" value="1"/>
</dbReference>
<evidence type="ECO:0000256" key="3">
    <source>
        <dbReference type="ARBA" id="ARBA00022553"/>
    </source>
</evidence>
<dbReference type="InterPro" id="IPR009081">
    <property type="entry name" value="PP-bd_ACP"/>
</dbReference>
<reference evidence="9 10" key="1">
    <citation type="journal article" date="2021" name="Sci. Rep.">
        <title>The distribution of antibiotic resistance genes in chicken gut microbiota commensals.</title>
        <authorList>
            <person name="Juricova H."/>
            <person name="Matiasovicova J."/>
            <person name="Kubasova T."/>
            <person name="Cejkova D."/>
            <person name="Rychlik I."/>
        </authorList>
    </citation>
    <scope>NUCLEOTIDE SEQUENCE [LARGE SCALE GENOMIC DNA]</scope>
    <source>
        <strain evidence="9 10">An794</strain>
    </source>
</reference>
<keyword evidence="3 7" id="KW-0597">Phosphoprotein</keyword>
<comment type="similarity">
    <text evidence="7">Belongs to the acyl carrier protein (ACP) family.</text>
</comment>
<dbReference type="EMBL" id="JACSNQ010000006">
    <property type="protein sequence ID" value="MBM6774779.1"/>
    <property type="molecule type" value="Genomic_DNA"/>
</dbReference>
<organism evidence="9 10">
    <name type="scientific">Olsenella profusa</name>
    <dbReference type="NCBI Taxonomy" id="138595"/>
    <lineage>
        <taxon>Bacteria</taxon>
        <taxon>Bacillati</taxon>
        <taxon>Actinomycetota</taxon>
        <taxon>Coriobacteriia</taxon>
        <taxon>Coriobacteriales</taxon>
        <taxon>Atopobiaceae</taxon>
        <taxon>Olsenella</taxon>
    </lineage>
</organism>
<gene>
    <name evidence="7" type="primary">acpP</name>
    <name evidence="9" type="ORF">H9X80_04380</name>
</gene>
<feature type="domain" description="Carrier" evidence="8">
    <location>
        <begin position="4"/>
        <end position="79"/>
    </location>
</feature>
<proteinExistence type="inferred from homology"/>
<dbReference type="PANTHER" id="PTHR20863:SF76">
    <property type="entry name" value="CARRIER DOMAIN-CONTAINING PROTEIN"/>
    <property type="match status" value="1"/>
</dbReference>
<feature type="modified residue" description="O-(pantetheine 4'-phosphoryl)serine" evidence="7">
    <location>
        <position position="39"/>
    </location>
</feature>
<comment type="function">
    <text evidence="7">Carrier of the growing fatty acid chain in fatty acid biosynthesis.</text>
</comment>
<dbReference type="Pfam" id="PF00550">
    <property type="entry name" value="PP-binding"/>
    <property type="match status" value="1"/>
</dbReference>
<dbReference type="InterPro" id="IPR020806">
    <property type="entry name" value="PKS_PP-bd"/>
</dbReference>
<evidence type="ECO:0000256" key="1">
    <source>
        <dbReference type="ARBA" id="ARBA00022450"/>
    </source>
</evidence>
<evidence type="ECO:0000256" key="4">
    <source>
        <dbReference type="ARBA" id="ARBA00022832"/>
    </source>
</evidence>
<keyword evidence="6 7" id="KW-0275">Fatty acid biosynthesis</keyword>
<sequence>MDRDAILAKVIEVTEDTLSLGDDVTLTEDTNLKELGADSFDLLELVTSLEDEFSVTFSDDAVNQIPTVGAVVDAIQRAQQ</sequence>
<dbReference type="SMART" id="SM00823">
    <property type="entry name" value="PKS_PP"/>
    <property type="match status" value="1"/>
</dbReference>
<dbReference type="InterPro" id="IPR036736">
    <property type="entry name" value="ACP-like_sf"/>
</dbReference>
<evidence type="ECO:0000256" key="5">
    <source>
        <dbReference type="ARBA" id="ARBA00023098"/>
    </source>
</evidence>
<evidence type="ECO:0000256" key="6">
    <source>
        <dbReference type="ARBA" id="ARBA00023160"/>
    </source>
</evidence>
<evidence type="ECO:0000313" key="10">
    <source>
        <dbReference type="Proteomes" id="UP000712527"/>
    </source>
</evidence>
<dbReference type="InterPro" id="IPR003231">
    <property type="entry name" value="ACP"/>
</dbReference>
<dbReference type="PROSITE" id="PS50075">
    <property type="entry name" value="CARRIER"/>
    <property type="match status" value="1"/>
</dbReference>
<comment type="caution">
    <text evidence="9">The sequence shown here is derived from an EMBL/GenBank/DDBJ whole genome shotgun (WGS) entry which is preliminary data.</text>
</comment>
<evidence type="ECO:0000313" key="9">
    <source>
        <dbReference type="EMBL" id="MBM6774779.1"/>
    </source>
</evidence>
<evidence type="ECO:0000256" key="2">
    <source>
        <dbReference type="ARBA" id="ARBA00022516"/>
    </source>
</evidence>
<dbReference type="RefSeq" id="WP_204793128.1">
    <property type="nucleotide sequence ID" value="NZ_JACSNQ010000006.1"/>
</dbReference>
<keyword evidence="2 7" id="KW-0444">Lipid biosynthesis</keyword>
<dbReference type="PANTHER" id="PTHR20863">
    <property type="entry name" value="ACYL CARRIER PROTEIN"/>
    <property type="match status" value="1"/>
</dbReference>
<evidence type="ECO:0000259" key="8">
    <source>
        <dbReference type="PROSITE" id="PS50075"/>
    </source>
</evidence>
<evidence type="ECO:0000256" key="7">
    <source>
        <dbReference type="HAMAP-Rule" id="MF_01217"/>
    </source>
</evidence>